<dbReference type="EMBL" id="CGIG01000001">
    <property type="protein sequence ID" value="CPR16245.1"/>
    <property type="molecule type" value="Genomic_DNA"/>
</dbReference>
<comment type="subcellular location">
    <subcellularLocation>
        <location evidence="4">Cytoplasm</location>
    </subcellularLocation>
</comment>
<protein>
    <recommendedName>
        <fullName evidence="4">Urease accessory protein UreD</fullName>
    </recommendedName>
</protein>
<keyword evidence="3 4" id="KW-0143">Chaperone</keyword>
<dbReference type="HAMAP" id="MF_01384">
    <property type="entry name" value="UreD"/>
    <property type="match status" value="1"/>
</dbReference>
<gene>
    <name evidence="4" type="primary">ureD</name>
    <name evidence="5" type="ORF">BN1221_01968c</name>
</gene>
<dbReference type="OrthoDB" id="9798842at2"/>
<comment type="similarity">
    <text evidence="1 4">Belongs to the UreD family.</text>
</comment>
<dbReference type="GO" id="GO:0005737">
    <property type="term" value="C:cytoplasm"/>
    <property type="evidence" value="ECO:0007669"/>
    <property type="project" value="UniProtKB-SubCell"/>
</dbReference>
<keyword evidence="6" id="KW-1185">Reference proteome</keyword>
<sequence>MVSSDNGDTVTADETSAGWRASLYLGLRRQPGRTVVAERRHTGPLLIQRPFYPEGETCHVYLLHPPGGVVGGDRLSTEIRLEQDARALITTPGATKFYRSAGETSHLQQRFHLASGSCLEWLPQDTIVFPGARARVDTCFYLEENARLIAWETFCLGRPVMRERFSSGELKTRLRVLRNGVPTLHETLWILDGDLDCIAGYALTGTMLITPAGPETLEKARELLASSAAPAGATLLDGLLIVRILAGDNRQMQSLQQALWFGLRSAVVGLPPLPPRIWST</sequence>
<comment type="function">
    <text evidence="4">Required for maturation of urease via the functional incorporation of the urease nickel metallocenter.</text>
</comment>
<evidence type="ECO:0000313" key="5">
    <source>
        <dbReference type="EMBL" id="CPR16245.1"/>
    </source>
</evidence>
<evidence type="ECO:0000256" key="3">
    <source>
        <dbReference type="ARBA" id="ARBA00023186"/>
    </source>
</evidence>
<dbReference type="STRING" id="1109412.BN1221_01968c"/>
<proteinExistence type="inferred from homology"/>
<dbReference type="GO" id="GO:0016151">
    <property type="term" value="F:nickel cation binding"/>
    <property type="evidence" value="ECO:0007669"/>
    <property type="project" value="UniProtKB-UniRule"/>
</dbReference>
<organism evidence="5 6">
    <name type="scientific">Brenneria goodwinii</name>
    <dbReference type="NCBI Taxonomy" id="1109412"/>
    <lineage>
        <taxon>Bacteria</taxon>
        <taxon>Pseudomonadati</taxon>
        <taxon>Pseudomonadota</taxon>
        <taxon>Gammaproteobacteria</taxon>
        <taxon>Enterobacterales</taxon>
        <taxon>Pectobacteriaceae</taxon>
        <taxon>Brenneria</taxon>
    </lineage>
</organism>
<keyword evidence="4" id="KW-0963">Cytoplasm</keyword>
<comment type="subunit">
    <text evidence="4">UreD, UreF and UreG form a complex that acts as a GTP-hydrolysis-dependent molecular chaperone, activating the urease apoprotein by helping to assemble the nickel containing metallocenter of UreC. The UreE protein probably delivers the nickel.</text>
</comment>
<dbReference type="PANTHER" id="PTHR33643:SF1">
    <property type="entry name" value="UREASE ACCESSORY PROTEIN D"/>
    <property type="match status" value="1"/>
</dbReference>
<accession>A0A0G4JUB1</accession>
<evidence type="ECO:0000313" key="6">
    <source>
        <dbReference type="Proteomes" id="UP000044377"/>
    </source>
</evidence>
<evidence type="ECO:0000256" key="4">
    <source>
        <dbReference type="HAMAP-Rule" id="MF_01384"/>
    </source>
</evidence>
<dbReference type="Pfam" id="PF01774">
    <property type="entry name" value="UreD"/>
    <property type="match status" value="1"/>
</dbReference>
<evidence type="ECO:0000256" key="1">
    <source>
        <dbReference type="ARBA" id="ARBA00007177"/>
    </source>
</evidence>
<dbReference type="RefSeq" id="WP_048637151.1">
    <property type="nucleotide sequence ID" value="NZ_CGIG01000001.1"/>
</dbReference>
<dbReference type="Proteomes" id="UP000044377">
    <property type="component" value="Unassembled WGS sequence"/>
</dbReference>
<keyword evidence="2 4" id="KW-0996">Nickel insertion</keyword>
<dbReference type="PANTHER" id="PTHR33643">
    <property type="entry name" value="UREASE ACCESSORY PROTEIN D"/>
    <property type="match status" value="1"/>
</dbReference>
<name>A0A0G4JUB1_9GAMM</name>
<reference evidence="6" key="1">
    <citation type="submission" date="2015-01" db="EMBL/GenBank/DDBJ databases">
        <authorList>
            <person name="Paterson Steve"/>
        </authorList>
    </citation>
    <scope>NUCLEOTIDE SEQUENCE [LARGE SCALE GENOMIC DNA]</scope>
    <source>
        <strain evidence="6">OBR1</strain>
    </source>
</reference>
<evidence type="ECO:0000256" key="2">
    <source>
        <dbReference type="ARBA" id="ARBA00022988"/>
    </source>
</evidence>
<dbReference type="InterPro" id="IPR002669">
    <property type="entry name" value="UreD"/>
</dbReference>
<dbReference type="AlphaFoldDB" id="A0A0G4JUB1"/>